<feature type="transmembrane region" description="Helical" evidence="6">
    <location>
        <begin position="161"/>
        <end position="185"/>
    </location>
</feature>
<feature type="transmembrane region" description="Helical" evidence="6">
    <location>
        <begin position="380"/>
        <end position="400"/>
    </location>
</feature>
<dbReference type="RefSeq" id="WP_231060153.1">
    <property type="nucleotide sequence ID" value="NZ_JAJNOC010000009.1"/>
</dbReference>
<dbReference type="InterPro" id="IPR050833">
    <property type="entry name" value="Poly_Biosynth_Transport"/>
</dbReference>
<dbReference type="Pfam" id="PF13440">
    <property type="entry name" value="Polysacc_synt_3"/>
    <property type="match status" value="1"/>
</dbReference>
<feature type="transmembrane region" description="Helical" evidence="6">
    <location>
        <begin position="20"/>
        <end position="41"/>
    </location>
</feature>
<feature type="transmembrane region" description="Helical" evidence="6">
    <location>
        <begin position="345"/>
        <end position="368"/>
    </location>
</feature>
<dbReference type="Proteomes" id="UP001179361">
    <property type="component" value="Unassembled WGS sequence"/>
</dbReference>
<dbReference type="EMBL" id="JAJNOC010000009">
    <property type="protein sequence ID" value="MCD2518882.1"/>
    <property type="molecule type" value="Genomic_DNA"/>
</dbReference>
<evidence type="ECO:0000256" key="6">
    <source>
        <dbReference type="SAM" id="Phobius"/>
    </source>
</evidence>
<comment type="subcellular location">
    <subcellularLocation>
        <location evidence="1">Cell membrane</location>
        <topology evidence="1">Multi-pass membrane protein</topology>
    </subcellularLocation>
</comment>
<evidence type="ECO:0000256" key="3">
    <source>
        <dbReference type="ARBA" id="ARBA00022692"/>
    </source>
</evidence>
<keyword evidence="4 6" id="KW-1133">Transmembrane helix</keyword>
<keyword evidence="8" id="KW-1185">Reference proteome</keyword>
<feature type="transmembrane region" description="Helical" evidence="6">
    <location>
        <begin position="313"/>
        <end position="333"/>
    </location>
</feature>
<feature type="transmembrane region" description="Helical" evidence="6">
    <location>
        <begin position="469"/>
        <end position="489"/>
    </location>
</feature>
<feature type="transmembrane region" description="Helical" evidence="6">
    <location>
        <begin position="47"/>
        <end position="67"/>
    </location>
</feature>
<feature type="transmembrane region" description="Helical" evidence="6">
    <location>
        <begin position="406"/>
        <end position="424"/>
    </location>
</feature>
<name>A0ABS8QAV3_9BURK</name>
<keyword evidence="2" id="KW-1003">Cell membrane</keyword>
<comment type="caution">
    <text evidence="7">The sequence shown here is derived from an EMBL/GenBank/DDBJ whole genome shotgun (WGS) entry which is preliminary data.</text>
</comment>
<evidence type="ECO:0000313" key="8">
    <source>
        <dbReference type="Proteomes" id="UP001179361"/>
    </source>
</evidence>
<proteinExistence type="predicted"/>
<reference evidence="7" key="1">
    <citation type="submission" date="2021-11" db="EMBL/GenBank/DDBJ databases">
        <title>The complete genome of Massilia sp sp. G4R7.</title>
        <authorList>
            <person name="Liu L."/>
            <person name="Yue J."/>
            <person name="Yuan J."/>
            <person name="Yang F."/>
            <person name="Li L."/>
        </authorList>
    </citation>
    <scope>NUCLEOTIDE SEQUENCE</scope>
    <source>
        <strain evidence="7">G4R7</strain>
    </source>
</reference>
<evidence type="ECO:0000313" key="7">
    <source>
        <dbReference type="EMBL" id="MCD2518882.1"/>
    </source>
</evidence>
<dbReference type="PANTHER" id="PTHR30250">
    <property type="entry name" value="PST FAMILY PREDICTED COLANIC ACID TRANSPORTER"/>
    <property type="match status" value="1"/>
</dbReference>
<keyword evidence="5 6" id="KW-0472">Membrane</keyword>
<evidence type="ECO:0000256" key="4">
    <source>
        <dbReference type="ARBA" id="ARBA00022989"/>
    </source>
</evidence>
<dbReference type="PANTHER" id="PTHR30250:SF26">
    <property type="entry name" value="PSMA PROTEIN"/>
    <property type="match status" value="1"/>
</dbReference>
<feature type="transmembrane region" description="Helical" evidence="6">
    <location>
        <begin position="88"/>
        <end position="109"/>
    </location>
</feature>
<accession>A0ABS8QAV3</accession>
<protein>
    <submittedName>
        <fullName evidence="7">Oligosaccharide flippase family protein</fullName>
    </submittedName>
</protein>
<feature type="transmembrane region" description="Helical" evidence="6">
    <location>
        <begin position="253"/>
        <end position="273"/>
    </location>
</feature>
<organism evidence="7 8">
    <name type="scientific">Massilia phyllostachyos</name>
    <dbReference type="NCBI Taxonomy" id="2898585"/>
    <lineage>
        <taxon>Bacteria</taxon>
        <taxon>Pseudomonadati</taxon>
        <taxon>Pseudomonadota</taxon>
        <taxon>Betaproteobacteria</taxon>
        <taxon>Burkholderiales</taxon>
        <taxon>Oxalobacteraceae</taxon>
        <taxon>Telluria group</taxon>
        <taxon>Massilia</taxon>
    </lineage>
</organism>
<sequence length="509" mass="54037">MKPSLNLNLNLARNAWSNLLGAAIPALVMLATVPLVVKGLGDASYGVYSLVTAIVGYFAVIDINVTAGSVKYIAEHNAREDREGIFETLSFGLASYAIIGALGALGLLLGAGWFVTSVFSVPEALVPEAIATLRLAAAGFLLGQIQSYLNSVPQSLMRYDISARVEMVFGTLVPLATVGVLLLGYGLFEVVLLRVAASAIHCAILWRAVRRLLPGVRWRWPSQGARNALLSFSAYSFLSRFATLSYAHADKLIIGALVGVTGLAYFTVAATLANRVLSLTFRLSGVFFPAASALAAKGELARLDRAYLKATRYVVFLNAAILVLVAVFAHQILRYWMNEEFARNGALVLAVMALSQFVDSLTSLPSLVNDGMGHPRVSGLFAVTRALAGLGLVYLGVAGWGIDGAAWGHLAGSLLFTAVFLLYVHGRTVPTSIGRLLSQGYAPGLGGVALVAIAAGAAETLFDRGFAEFLFILGATCLLLGVHGLLFVVDRDDRLLAWARVKAHWQPAG</sequence>
<feature type="transmembrane region" description="Helical" evidence="6">
    <location>
        <begin position="436"/>
        <end position="457"/>
    </location>
</feature>
<evidence type="ECO:0000256" key="5">
    <source>
        <dbReference type="ARBA" id="ARBA00023136"/>
    </source>
</evidence>
<evidence type="ECO:0000256" key="1">
    <source>
        <dbReference type="ARBA" id="ARBA00004651"/>
    </source>
</evidence>
<keyword evidence="3 6" id="KW-0812">Transmembrane</keyword>
<evidence type="ECO:0000256" key="2">
    <source>
        <dbReference type="ARBA" id="ARBA00022475"/>
    </source>
</evidence>
<feature type="transmembrane region" description="Helical" evidence="6">
    <location>
        <begin position="129"/>
        <end position="149"/>
    </location>
</feature>
<gene>
    <name evidence="7" type="ORF">LQ564_21520</name>
</gene>